<keyword evidence="3 9" id="KW-0645">Protease</keyword>
<dbReference type="EMBL" id="OBEN01000002">
    <property type="protein sequence ID" value="SNZ13262.1"/>
    <property type="molecule type" value="Genomic_DNA"/>
</dbReference>
<sequence>MEKHLRKSLVAYFITFFFILASDLVTKKLAEHYLYNREVSLLPFLHLVLVYNKGVAFGILSNAPDIIRLPLVLLSPLVALVLTFLYAIKRKDTTTALLMGMVAGGAIGNFHDRLFLGYVRDFIYISYGKFSWPAFNLADMGISVAILLLLTLSFSPSNSHCKN</sequence>
<gene>
    <name evidence="9" type="primary">lspA</name>
    <name evidence="11" type="ORF">SAMN06265353_0677</name>
</gene>
<evidence type="ECO:0000256" key="9">
    <source>
        <dbReference type="HAMAP-Rule" id="MF_00161"/>
    </source>
</evidence>
<dbReference type="OrthoDB" id="9810259at2"/>
<reference evidence="12" key="1">
    <citation type="submission" date="2017-09" db="EMBL/GenBank/DDBJ databases">
        <authorList>
            <person name="Varghese N."/>
            <person name="Submissions S."/>
        </authorList>
    </citation>
    <scope>NUCLEOTIDE SEQUENCE [LARGE SCALE GENOMIC DNA]</scope>
    <source>
        <strain evidence="12">DSM 2913</strain>
    </source>
</reference>
<evidence type="ECO:0000256" key="7">
    <source>
        <dbReference type="ARBA" id="ARBA00022989"/>
    </source>
</evidence>
<feature type="active site" evidence="9">
    <location>
        <position position="139"/>
    </location>
</feature>
<evidence type="ECO:0000256" key="1">
    <source>
        <dbReference type="ARBA" id="ARBA00006139"/>
    </source>
</evidence>
<dbReference type="PANTHER" id="PTHR33695">
    <property type="entry name" value="LIPOPROTEIN SIGNAL PEPTIDASE"/>
    <property type="match status" value="1"/>
</dbReference>
<dbReference type="RefSeq" id="WP_096601110.1">
    <property type="nucleotide sequence ID" value="NZ_OBEN01000002.1"/>
</dbReference>
<dbReference type="NCBIfam" id="TIGR00077">
    <property type="entry name" value="lspA"/>
    <property type="match status" value="1"/>
</dbReference>
<accession>A0A285NUU3</accession>
<evidence type="ECO:0000256" key="8">
    <source>
        <dbReference type="ARBA" id="ARBA00023136"/>
    </source>
</evidence>
<feature type="transmembrane region" description="Helical" evidence="9">
    <location>
        <begin position="12"/>
        <end position="29"/>
    </location>
</feature>
<dbReference type="AlphaFoldDB" id="A0A285NUU3"/>
<protein>
    <recommendedName>
        <fullName evidence="9">Lipoprotein signal peptidase</fullName>
        <ecNumber evidence="9">3.4.23.36</ecNumber>
    </recommendedName>
    <alternativeName>
        <fullName evidence="9">Prolipoprotein signal peptidase</fullName>
    </alternativeName>
    <alternativeName>
        <fullName evidence="9">Signal peptidase II</fullName>
        <shortName evidence="9">SPase II</shortName>
    </alternativeName>
</protein>
<comment type="catalytic activity">
    <reaction evidence="9">
        <text>Release of signal peptides from bacterial membrane prolipoproteins. Hydrolyzes -Xaa-Yaa-Zaa-|-(S,diacylglyceryl)Cys-, in which Xaa is hydrophobic (preferably Leu), and Yaa (Ala or Ser) and Zaa (Gly or Ala) have small, neutral side chains.</text>
        <dbReference type="EC" id="3.4.23.36"/>
    </reaction>
</comment>
<evidence type="ECO:0000313" key="11">
    <source>
        <dbReference type="EMBL" id="SNZ13262.1"/>
    </source>
</evidence>
<name>A0A285NUU3_9AQUI</name>
<keyword evidence="2 9" id="KW-1003">Cell membrane</keyword>
<feature type="transmembrane region" description="Helical" evidence="9">
    <location>
        <begin position="131"/>
        <end position="154"/>
    </location>
</feature>
<dbReference type="Pfam" id="PF01252">
    <property type="entry name" value="Peptidase_A8"/>
    <property type="match status" value="1"/>
</dbReference>
<evidence type="ECO:0000313" key="12">
    <source>
        <dbReference type="Proteomes" id="UP000218627"/>
    </source>
</evidence>
<evidence type="ECO:0000256" key="5">
    <source>
        <dbReference type="ARBA" id="ARBA00022750"/>
    </source>
</evidence>
<keyword evidence="4 9" id="KW-0812">Transmembrane</keyword>
<dbReference type="PANTHER" id="PTHR33695:SF1">
    <property type="entry name" value="LIPOPROTEIN SIGNAL PEPTIDASE"/>
    <property type="match status" value="1"/>
</dbReference>
<dbReference type="UniPathway" id="UPA00665"/>
<dbReference type="PRINTS" id="PR00781">
    <property type="entry name" value="LIPOSIGPTASE"/>
</dbReference>
<comment type="subcellular location">
    <subcellularLocation>
        <location evidence="9">Cell membrane</location>
        <topology evidence="9">Multi-pass membrane protein</topology>
    </subcellularLocation>
</comment>
<dbReference type="InterPro" id="IPR001872">
    <property type="entry name" value="Peptidase_A8"/>
</dbReference>
<comment type="similarity">
    <text evidence="1 9 10">Belongs to the peptidase A8 family.</text>
</comment>
<feature type="active site" evidence="9">
    <location>
        <position position="121"/>
    </location>
</feature>
<dbReference type="GO" id="GO:0006508">
    <property type="term" value="P:proteolysis"/>
    <property type="evidence" value="ECO:0007669"/>
    <property type="project" value="UniProtKB-KW"/>
</dbReference>
<evidence type="ECO:0000256" key="10">
    <source>
        <dbReference type="RuleBase" id="RU004181"/>
    </source>
</evidence>
<evidence type="ECO:0000256" key="6">
    <source>
        <dbReference type="ARBA" id="ARBA00022801"/>
    </source>
</evidence>
<evidence type="ECO:0000256" key="4">
    <source>
        <dbReference type="ARBA" id="ARBA00022692"/>
    </source>
</evidence>
<dbReference type="EC" id="3.4.23.36" evidence="9"/>
<organism evidence="11 12">
    <name type="scientific">Hydrogenobacter hydrogenophilus</name>
    <dbReference type="NCBI Taxonomy" id="35835"/>
    <lineage>
        <taxon>Bacteria</taxon>
        <taxon>Pseudomonadati</taxon>
        <taxon>Aquificota</taxon>
        <taxon>Aquificia</taxon>
        <taxon>Aquificales</taxon>
        <taxon>Aquificaceae</taxon>
        <taxon>Hydrogenobacter</taxon>
    </lineage>
</organism>
<dbReference type="GO" id="GO:0004190">
    <property type="term" value="F:aspartic-type endopeptidase activity"/>
    <property type="evidence" value="ECO:0007669"/>
    <property type="project" value="UniProtKB-UniRule"/>
</dbReference>
<feature type="transmembrane region" description="Helical" evidence="9">
    <location>
        <begin position="66"/>
        <end position="88"/>
    </location>
</feature>
<comment type="pathway">
    <text evidence="9">Protein modification; lipoprotein biosynthesis (signal peptide cleavage).</text>
</comment>
<keyword evidence="8 9" id="KW-0472">Membrane</keyword>
<dbReference type="HAMAP" id="MF_00161">
    <property type="entry name" value="LspA"/>
    <property type="match status" value="1"/>
</dbReference>
<keyword evidence="6 9" id="KW-0378">Hydrolase</keyword>
<dbReference type="NCBIfam" id="NF011360">
    <property type="entry name" value="PRK14779.1"/>
    <property type="match status" value="1"/>
</dbReference>
<evidence type="ECO:0000256" key="3">
    <source>
        <dbReference type="ARBA" id="ARBA00022670"/>
    </source>
</evidence>
<feature type="transmembrane region" description="Helical" evidence="9">
    <location>
        <begin position="95"/>
        <end position="111"/>
    </location>
</feature>
<keyword evidence="7 9" id="KW-1133">Transmembrane helix</keyword>
<dbReference type="GO" id="GO:0005886">
    <property type="term" value="C:plasma membrane"/>
    <property type="evidence" value="ECO:0007669"/>
    <property type="project" value="UniProtKB-SubCell"/>
</dbReference>
<proteinExistence type="inferred from homology"/>
<keyword evidence="12" id="KW-1185">Reference proteome</keyword>
<dbReference type="Proteomes" id="UP000218627">
    <property type="component" value="Unassembled WGS sequence"/>
</dbReference>
<keyword evidence="5 9" id="KW-0064">Aspartyl protease</keyword>
<comment type="function">
    <text evidence="9">This protein specifically catalyzes the removal of signal peptides from prolipoproteins.</text>
</comment>
<evidence type="ECO:0000256" key="2">
    <source>
        <dbReference type="ARBA" id="ARBA00022475"/>
    </source>
</evidence>